<name>A0A8S9R636_BRACR</name>
<dbReference type="EMBL" id="QGKX02000996">
    <property type="protein sequence ID" value="KAF3557925.1"/>
    <property type="molecule type" value="Genomic_DNA"/>
</dbReference>
<evidence type="ECO:0000313" key="1">
    <source>
        <dbReference type="EMBL" id="KAF3557925.1"/>
    </source>
</evidence>
<sequence>MDNSAIKETRNFGPALPVGLKIVSGEMLDPYLTSHVSREPIADLKSRRSQFTTSVRFQLTIGDPARSKLATIHTDHDPVTSATHLNSVPDAISFSSHSQLATRKARGTISKQSFRDSTSTFSSRSSSHWWSIQPIGG</sequence>
<protein>
    <submittedName>
        <fullName evidence="1">Uncharacterized protein</fullName>
    </submittedName>
</protein>
<reference evidence="1" key="1">
    <citation type="submission" date="2019-12" db="EMBL/GenBank/DDBJ databases">
        <title>Genome sequencing and annotation of Brassica cretica.</title>
        <authorList>
            <person name="Studholme D.J."/>
            <person name="Sarris P."/>
        </authorList>
    </citation>
    <scope>NUCLEOTIDE SEQUENCE</scope>
    <source>
        <strain evidence="1">PFS-109/04</strain>
        <tissue evidence="1">Leaf</tissue>
    </source>
</reference>
<organism evidence="1 2">
    <name type="scientific">Brassica cretica</name>
    <name type="common">Mustard</name>
    <dbReference type="NCBI Taxonomy" id="69181"/>
    <lineage>
        <taxon>Eukaryota</taxon>
        <taxon>Viridiplantae</taxon>
        <taxon>Streptophyta</taxon>
        <taxon>Embryophyta</taxon>
        <taxon>Tracheophyta</taxon>
        <taxon>Spermatophyta</taxon>
        <taxon>Magnoliopsida</taxon>
        <taxon>eudicotyledons</taxon>
        <taxon>Gunneridae</taxon>
        <taxon>Pentapetalae</taxon>
        <taxon>rosids</taxon>
        <taxon>malvids</taxon>
        <taxon>Brassicales</taxon>
        <taxon>Brassicaceae</taxon>
        <taxon>Brassiceae</taxon>
        <taxon>Brassica</taxon>
    </lineage>
</organism>
<proteinExistence type="predicted"/>
<evidence type="ECO:0000313" key="2">
    <source>
        <dbReference type="Proteomes" id="UP000712600"/>
    </source>
</evidence>
<accession>A0A8S9R636</accession>
<comment type="caution">
    <text evidence="1">The sequence shown here is derived from an EMBL/GenBank/DDBJ whole genome shotgun (WGS) entry which is preliminary data.</text>
</comment>
<dbReference type="AlphaFoldDB" id="A0A8S9R636"/>
<dbReference type="Proteomes" id="UP000712600">
    <property type="component" value="Unassembled WGS sequence"/>
</dbReference>
<gene>
    <name evidence="1" type="ORF">F2Q69_00016514</name>
</gene>